<name>A0AAV0D880_9ASTE</name>
<evidence type="ECO:0000313" key="2">
    <source>
        <dbReference type="Proteomes" id="UP001152523"/>
    </source>
</evidence>
<gene>
    <name evidence="1" type="ORF">CEPIT_LOCUS11560</name>
</gene>
<dbReference type="AlphaFoldDB" id="A0AAV0D880"/>
<sequence length="107" mass="12044">MGLDLRSIPTELPGKIQMFLCSENQFDSFEKSASRSVHFPTSLIDPPPLKLPAESRKSQAKTQHSPLFAALLLNLKQPDIEDVHPDPIEFEHSPLSSPFLDCFRSKQ</sequence>
<dbReference type="EMBL" id="CAMAPF010000066">
    <property type="protein sequence ID" value="CAH9091129.1"/>
    <property type="molecule type" value="Genomic_DNA"/>
</dbReference>
<protein>
    <submittedName>
        <fullName evidence="1">Uncharacterized protein</fullName>
    </submittedName>
</protein>
<keyword evidence="2" id="KW-1185">Reference proteome</keyword>
<comment type="caution">
    <text evidence="1">The sequence shown here is derived from an EMBL/GenBank/DDBJ whole genome shotgun (WGS) entry which is preliminary data.</text>
</comment>
<evidence type="ECO:0000313" key="1">
    <source>
        <dbReference type="EMBL" id="CAH9091129.1"/>
    </source>
</evidence>
<organism evidence="1 2">
    <name type="scientific">Cuscuta epithymum</name>
    <dbReference type="NCBI Taxonomy" id="186058"/>
    <lineage>
        <taxon>Eukaryota</taxon>
        <taxon>Viridiplantae</taxon>
        <taxon>Streptophyta</taxon>
        <taxon>Embryophyta</taxon>
        <taxon>Tracheophyta</taxon>
        <taxon>Spermatophyta</taxon>
        <taxon>Magnoliopsida</taxon>
        <taxon>eudicotyledons</taxon>
        <taxon>Gunneridae</taxon>
        <taxon>Pentapetalae</taxon>
        <taxon>asterids</taxon>
        <taxon>lamiids</taxon>
        <taxon>Solanales</taxon>
        <taxon>Convolvulaceae</taxon>
        <taxon>Cuscuteae</taxon>
        <taxon>Cuscuta</taxon>
        <taxon>Cuscuta subgen. Cuscuta</taxon>
    </lineage>
</organism>
<accession>A0AAV0D880</accession>
<proteinExistence type="predicted"/>
<reference evidence="1" key="1">
    <citation type="submission" date="2022-07" db="EMBL/GenBank/DDBJ databases">
        <authorList>
            <person name="Macas J."/>
            <person name="Novak P."/>
            <person name="Neumann P."/>
        </authorList>
    </citation>
    <scope>NUCLEOTIDE SEQUENCE</scope>
</reference>
<dbReference type="Proteomes" id="UP001152523">
    <property type="component" value="Unassembled WGS sequence"/>
</dbReference>